<evidence type="ECO:0000313" key="4">
    <source>
        <dbReference type="Proteomes" id="UP001443914"/>
    </source>
</evidence>
<dbReference type="SMART" id="SM00338">
    <property type="entry name" value="BRLZ"/>
    <property type="match status" value="1"/>
</dbReference>
<comment type="caution">
    <text evidence="3">The sequence shown here is derived from an EMBL/GenBank/DDBJ whole genome shotgun (WGS) entry which is preliminary data.</text>
</comment>
<dbReference type="Pfam" id="PF07716">
    <property type="entry name" value="bZIP_2"/>
    <property type="match status" value="1"/>
</dbReference>
<evidence type="ECO:0000256" key="1">
    <source>
        <dbReference type="SAM" id="MobiDB-lite"/>
    </source>
</evidence>
<dbReference type="EMBL" id="JBDFQZ010000011">
    <property type="protein sequence ID" value="KAK9677546.1"/>
    <property type="molecule type" value="Genomic_DNA"/>
</dbReference>
<feature type="domain" description="BZIP" evidence="2">
    <location>
        <begin position="114"/>
        <end position="182"/>
    </location>
</feature>
<dbReference type="PANTHER" id="PTHR23334">
    <property type="entry name" value="CCAAT/ENHANCER BINDING PROTEIN"/>
    <property type="match status" value="1"/>
</dbReference>
<dbReference type="PANTHER" id="PTHR23334:SF49">
    <property type="entry name" value="BASIC LEUCINE ZIPPER 23"/>
    <property type="match status" value="1"/>
</dbReference>
<dbReference type="InterPro" id="IPR046347">
    <property type="entry name" value="bZIP_sf"/>
</dbReference>
<dbReference type="EMBL" id="JBDFQZ010000011">
    <property type="protein sequence ID" value="KAK9677545.1"/>
    <property type="molecule type" value="Genomic_DNA"/>
</dbReference>
<feature type="region of interest" description="Disordered" evidence="1">
    <location>
        <begin position="96"/>
        <end position="128"/>
    </location>
</feature>
<accession>A0AAW1HLD4</accession>
<reference evidence="3 4" key="1">
    <citation type="submission" date="2024-03" db="EMBL/GenBank/DDBJ databases">
        <title>WGS assembly of Saponaria officinalis var. Norfolk2.</title>
        <authorList>
            <person name="Jenkins J."/>
            <person name="Shu S."/>
            <person name="Grimwood J."/>
            <person name="Barry K."/>
            <person name="Goodstein D."/>
            <person name="Schmutz J."/>
            <person name="Leebens-Mack J."/>
            <person name="Osbourn A."/>
        </authorList>
    </citation>
    <scope>NUCLEOTIDE SEQUENCE [LARGE SCALE GENOMIC DNA]</scope>
    <source>
        <strain evidence="4">cv. Norfolk2</strain>
        <strain evidence="3">JIC</strain>
        <tissue evidence="3">Leaf</tissue>
    </source>
</reference>
<proteinExistence type="predicted"/>
<keyword evidence="4" id="KW-1185">Reference proteome</keyword>
<sequence length="260" mass="29031">MEETNLTNASKNSMIGTKMPVIDYDDVEFSNQEPNSSTNLGEIPIPLPSCGSMDSIFDEFLRDTHACTHFHTCNHPGPEFPHTHTCVHMHTKIVTPSSNDDSHNNDDFADSVEQNGHKRGRERGGGNREAVRKYRLKKKAYTASLANELVSLRALNQQLMQRLQRQVTLESEVVRLKCLLVDIRGRVEGEIGSFPYQKAVKRGDMHQNFSSTNFPSSCNVPCNVQCGEQVCVRDEGKSAQGREFQKLNCMASLGSPPSFS</sequence>
<evidence type="ECO:0000313" key="3">
    <source>
        <dbReference type="EMBL" id="KAK9677546.1"/>
    </source>
</evidence>
<dbReference type="SUPFAM" id="SSF57959">
    <property type="entry name" value="Leucine zipper domain"/>
    <property type="match status" value="1"/>
</dbReference>
<gene>
    <name evidence="3" type="ORF">RND81_11G150900</name>
</gene>
<dbReference type="Gene3D" id="1.20.5.170">
    <property type="match status" value="1"/>
</dbReference>
<evidence type="ECO:0000259" key="2">
    <source>
        <dbReference type="SMART" id="SM00338"/>
    </source>
</evidence>
<dbReference type="GO" id="GO:0000981">
    <property type="term" value="F:DNA-binding transcription factor activity, RNA polymerase II-specific"/>
    <property type="evidence" value="ECO:0007669"/>
    <property type="project" value="TreeGrafter"/>
</dbReference>
<dbReference type="Proteomes" id="UP001443914">
    <property type="component" value="Unassembled WGS sequence"/>
</dbReference>
<dbReference type="GO" id="GO:0006351">
    <property type="term" value="P:DNA-templated transcription"/>
    <property type="evidence" value="ECO:0007669"/>
    <property type="project" value="InterPro"/>
</dbReference>
<name>A0AAW1HLD4_SAPOF</name>
<dbReference type="GO" id="GO:0000978">
    <property type="term" value="F:RNA polymerase II cis-regulatory region sequence-specific DNA binding"/>
    <property type="evidence" value="ECO:0007669"/>
    <property type="project" value="TreeGrafter"/>
</dbReference>
<protein>
    <recommendedName>
        <fullName evidence="2">BZIP domain-containing protein</fullName>
    </recommendedName>
</protein>
<dbReference type="CDD" id="cd14686">
    <property type="entry name" value="bZIP"/>
    <property type="match status" value="1"/>
</dbReference>
<dbReference type="AlphaFoldDB" id="A0AAW1HLD4"/>
<organism evidence="3 4">
    <name type="scientific">Saponaria officinalis</name>
    <name type="common">Common soapwort</name>
    <name type="synonym">Lychnis saponaria</name>
    <dbReference type="NCBI Taxonomy" id="3572"/>
    <lineage>
        <taxon>Eukaryota</taxon>
        <taxon>Viridiplantae</taxon>
        <taxon>Streptophyta</taxon>
        <taxon>Embryophyta</taxon>
        <taxon>Tracheophyta</taxon>
        <taxon>Spermatophyta</taxon>
        <taxon>Magnoliopsida</taxon>
        <taxon>eudicotyledons</taxon>
        <taxon>Gunneridae</taxon>
        <taxon>Pentapetalae</taxon>
        <taxon>Caryophyllales</taxon>
        <taxon>Caryophyllaceae</taxon>
        <taxon>Caryophylleae</taxon>
        <taxon>Saponaria</taxon>
    </lineage>
</organism>
<dbReference type="InterPro" id="IPR031106">
    <property type="entry name" value="C/EBP"/>
</dbReference>
<dbReference type="InterPro" id="IPR004827">
    <property type="entry name" value="bZIP"/>
</dbReference>